<evidence type="ECO:0000313" key="9">
    <source>
        <dbReference type="Proteomes" id="UP001524502"/>
    </source>
</evidence>
<sequence length="417" mass="44719">MNNVGLKQNGRFYYGWIMVVVGFLMMLLAYVGSVSITSVFVIPVTEDLGVGRTQFTLYTTILTIFSVLVTAYFGKRMAKGNIRLIVFISALCSVGGYLLLANAGSIYWFYIGAILLGIGFSNCTVLPISIIINNWFGGKIRGTVMGATFIGSGLGGLLLLPILNSVIQASGWRMGYYTLAGIFALVAVVSVLAIVKTPEEKGFVRMGETEGETSVETEKKGMMIKEAMRTPMFWLIAATATLTVFGSSAILFNSAPFFIQVGFSTQTAAMIASFNLGMLAVGKVVIGFLSDKLGTKFGSVFAALIFGLQFVFLALTPLNPHVFVWGAVICYGIGGGGITVCPPLLVNALFGEKDYGNIVAAMNMATNLGGAFGGMIAAAVYDITGSYVAFWWMAAAAMVLVMIIRLACFQMRKKYNY</sequence>
<feature type="transmembrane region" description="Helical" evidence="6">
    <location>
        <begin position="12"/>
        <end position="43"/>
    </location>
</feature>
<name>A0ABT1RNR1_9FIRM</name>
<dbReference type="Proteomes" id="UP001524502">
    <property type="component" value="Unassembled WGS sequence"/>
</dbReference>
<organism evidence="8 9">
    <name type="scientific">Anaerovorax odorimutans</name>
    <dbReference type="NCBI Taxonomy" id="109327"/>
    <lineage>
        <taxon>Bacteria</taxon>
        <taxon>Bacillati</taxon>
        <taxon>Bacillota</taxon>
        <taxon>Clostridia</taxon>
        <taxon>Peptostreptococcales</taxon>
        <taxon>Anaerovoracaceae</taxon>
        <taxon>Anaerovorax</taxon>
    </lineage>
</organism>
<feature type="transmembrane region" description="Helical" evidence="6">
    <location>
        <begin position="387"/>
        <end position="408"/>
    </location>
</feature>
<keyword evidence="3 6" id="KW-0812">Transmembrane</keyword>
<dbReference type="EMBL" id="JANFXK010000008">
    <property type="protein sequence ID" value="MCQ4636831.1"/>
    <property type="molecule type" value="Genomic_DNA"/>
</dbReference>
<dbReference type="PROSITE" id="PS50850">
    <property type="entry name" value="MFS"/>
    <property type="match status" value="1"/>
</dbReference>
<feature type="transmembrane region" description="Helical" evidence="6">
    <location>
        <begin position="297"/>
        <end position="316"/>
    </location>
</feature>
<accession>A0ABT1RNR1</accession>
<evidence type="ECO:0000256" key="5">
    <source>
        <dbReference type="ARBA" id="ARBA00023136"/>
    </source>
</evidence>
<keyword evidence="4 6" id="KW-1133">Transmembrane helix</keyword>
<feature type="transmembrane region" description="Helical" evidence="6">
    <location>
        <begin position="358"/>
        <end position="381"/>
    </location>
</feature>
<feature type="transmembrane region" description="Helical" evidence="6">
    <location>
        <begin position="175"/>
        <end position="195"/>
    </location>
</feature>
<evidence type="ECO:0000256" key="3">
    <source>
        <dbReference type="ARBA" id="ARBA00022692"/>
    </source>
</evidence>
<dbReference type="InterPro" id="IPR011701">
    <property type="entry name" value="MFS"/>
</dbReference>
<comment type="subcellular location">
    <subcellularLocation>
        <location evidence="1">Cell membrane</location>
        <topology evidence="1">Multi-pass membrane protein</topology>
    </subcellularLocation>
</comment>
<feature type="transmembrane region" description="Helical" evidence="6">
    <location>
        <begin position="322"/>
        <end position="346"/>
    </location>
</feature>
<proteinExistence type="predicted"/>
<evidence type="ECO:0000256" key="2">
    <source>
        <dbReference type="ARBA" id="ARBA00022448"/>
    </source>
</evidence>
<protein>
    <submittedName>
        <fullName evidence="8">MFS transporter</fullName>
    </submittedName>
</protein>
<dbReference type="Gene3D" id="1.20.1250.20">
    <property type="entry name" value="MFS general substrate transporter like domains"/>
    <property type="match status" value="1"/>
</dbReference>
<comment type="caution">
    <text evidence="8">The sequence shown here is derived from an EMBL/GenBank/DDBJ whole genome shotgun (WGS) entry which is preliminary data.</text>
</comment>
<dbReference type="InterPro" id="IPR020846">
    <property type="entry name" value="MFS_dom"/>
</dbReference>
<keyword evidence="2" id="KW-0813">Transport</keyword>
<feature type="transmembrane region" description="Helical" evidence="6">
    <location>
        <begin position="81"/>
        <end position="100"/>
    </location>
</feature>
<reference evidence="8 9" key="1">
    <citation type="submission" date="2022-06" db="EMBL/GenBank/DDBJ databases">
        <title>Isolation of gut microbiota from human fecal samples.</title>
        <authorList>
            <person name="Pamer E.G."/>
            <person name="Barat B."/>
            <person name="Waligurski E."/>
            <person name="Medina S."/>
            <person name="Paddock L."/>
            <person name="Mostad J."/>
        </authorList>
    </citation>
    <scope>NUCLEOTIDE SEQUENCE [LARGE SCALE GENOMIC DNA]</scope>
    <source>
        <strain evidence="8 9">SL.3.17</strain>
    </source>
</reference>
<feature type="domain" description="Major facilitator superfamily (MFS) profile" evidence="7">
    <location>
        <begin position="18"/>
        <end position="412"/>
    </location>
</feature>
<dbReference type="InterPro" id="IPR050327">
    <property type="entry name" value="Proton-linked_MCT"/>
</dbReference>
<feature type="transmembrane region" description="Helical" evidence="6">
    <location>
        <begin position="232"/>
        <end position="255"/>
    </location>
</feature>
<feature type="transmembrane region" description="Helical" evidence="6">
    <location>
        <begin position="106"/>
        <end position="132"/>
    </location>
</feature>
<dbReference type="PANTHER" id="PTHR11360:SF284">
    <property type="entry name" value="EG:103B4.3 PROTEIN-RELATED"/>
    <property type="match status" value="1"/>
</dbReference>
<evidence type="ECO:0000259" key="7">
    <source>
        <dbReference type="PROSITE" id="PS50850"/>
    </source>
</evidence>
<feature type="transmembrane region" description="Helical" evidence="6">
    <location>
        <begin position="267"/>
        <end position="290"/>
    </location>
</feature>
<dbReference type="RefSeq" id="WP_256132024.1">
    <property type="nucleotide sequence ID" value="NZ_JANFXK010000008.1"/>
</dbReference>
<evidence type="ECO:0000313" key="8">
    <source>
        <dbReference type="EMBL" id="MCQ4636831.1"/>
    </source>
</evidence>
<feature type="transmembrane region" description="Helical" evidence="6">
    <location>
        <begin position="144"/>
        <end position="163"/>
    </location>
</feature>
<dbReference type="Pfam" id="PF07690">
    <property type="entry name" value="MFS_1"/>
    <property type="match status" value="1"/>
</dbReference>
<dbReference type="SUPFAM" id="SSF103473">
    <property type="entry name" value="MFS general substrate transporter"/>
    <property type="match status" value="1"/>
</dbReference>
<evidence type="ECO:0000256" key="1">
    <source>
        <dbReference type="ARBA" id="ARBA00004651"/>
    </source>
</evidence>
<evidence type="ECO:0000256" key="6">
    <source>
        <dbReference type="SAM" id="Phobius"/>
    </source>
</evidence>
<keyword evidence="9" id="KW-1185">Reference proteome</keyword>
<keyword evidence="5 6" id="KW-0472">Membrane</keyword>
<dbReference type="PANTHER" id="PTHR11360">
    <property type="entry name" value="MONOCARBOXYLATE TRANSPORTER"/>
    <property type="match status" value="1"/>
</dbReference>
<evidence type="ECO:0000256" key="4">
    <source>
        <dbReference type="ARBA" id="ARBA00022989"/>
    </source>
</evidence>
<feature type="transmembrane region" description="Helical" evidence="6">
    <location>
        <begin position="55"/>
        <end position="74"/>
    </location>
</feature>
<gene>
    <name evidence="8" type="ORF">NE619_08815</name>
</gene>
<dbReference type="InterPro" id="IPR036259">
    <property type="entry name" value="MFS_trans_sf"/>
</dbReference>